<proteinExistence type="predicted"/>
<reference evidence="1 2" key="1">
    <citation type="submission" date="2024-02" db="EMBL/GenBank/DDBJ databases">
        <authorList>
            <person name="Daric V."/>
            <person name="Darras S."/>
        </authorList>
    </citation>
    <scope>NUCLEOTIDE SEQUENCE [LARGE SCALE GENOMIC DNA]</scope>
</reference>
<sequence>MVYAVRGFEGDGVDCKDVNKCDVDVHDCSPQASCTNIDCGYVFSFREDFDECLLRHDDCKGVDETCKKTIGLYVCDYGPYLDYKNEKR</sequence>
<gene>
    <name evidence="1" type="ORF">CVLEPA_LOCUS671</name>
</gene>
<organism evidence="1 2">
    <name type="scientific">Clavelina lepadiformis</name>
    <name type="common">Light-bulb sea squirt</name>
    <name type="synonym">Ascidia lepadiformis</name>
    <dbReference type="NCBI Taxonomy" id="159417"/>
    <lineage>
        <taxon>Eukaryota</taxon>
        <taxon>Metazoa</taxon>
        <taxon>Chordata</taxon>
        <taxon>Tunicata</taxon>
        <taxon>Ascidiacea</taxon>
        <taxon>Aplousobranchia</taxon>
        <taxon>Clavelinidae</taxon>
        <taxon>Clavelina</taxon>
    </lineage>
</organism>
<evidence type="ECO:0000313" key="1">
    <source>
        <dbReference type="EMBL" id="CAK8671623.1"/>
    </source>
</evidence>
<protein>
    <submittedName>
        <fullName evidence="1">Uncharacterized protein</fullName>
    </submittedName>
</protein>
<evidence type="ECO:0000313" key="2">
    <source>
        <dbReference type="Proteomes" id="UP001642483"/>
    </source>
</evidence>
<dbReference type="Proteomes" id="UP001642483">
    <property type="component" value="Unassembled WGS sequence"/>
</dbReference>
<name>A0ABP0EZ10_CLALP</name>
<keyword evidence="2" id="KW-1185">Reference proteome</keyword>
<accession>A0ABP0EZ10</accession>
<comment type="caution">
    <text evidence="1">The sequence shown here is derived from an EMBL/GenBank/DDBJ whole genome shotgun (WGS) entry which is preliminary data.</text>
</comment>
<dbReference type="EMBL" id="CAWYQH010000001">
    <property type="protein sequence ID" value="CAK8671623.1"/>
    <property type="molecule type" value="Genomic_DNA"/>
</dbReference>